<keyword evidence="3" id="KW-1003">Cell membrane</keyword>
<comment type="subcellular location">
    <subcellularLocation>
        <location evidence="1">Cell membrane</location>
        <topology evidence="1">Multi-pass membrane protein</topology>
    </subcellularLocation>
</comment>
<sequence>MENSILYNNNVEDNIKKSKKSKVAKKKIGELYSGISHGAGALLSIAGFVLMIIKVHSNKNAILPVIIYGVGIILLYTFSSLYHFLPNGKAKNIFRKFDHISIYVFIAATYTPLCVFSLPRNIGLLILTVIWTCAIIGVISNTILIYKSPILTIILYISMGWIIAFAFKPLLQEFEILKLNWLIWGGIFYTIGAFLYALGKKFNDKTKQFTHDIFHIFVLMGSFSHYWFLYRYVIA</sequence>
<dbReference type="NCBIfam" id="TIGR01065">
    <property type="entry name" value="hlyIII"/>
    <property type="match status" value="1"/>
</dbReference>
<dbReference type="EMBL" id="SAYK01000002">
    <property type="protein sequence ID" value="TXJ61826.1"/>
    <property type="molecule type" value="Genomic_DNA"/>
</dbReference>
<keyword evidence="7" id="KW-0479">Metal-binding</keyword>
<evidence type="ECO:0000256" key="5">
    <source>
        <dbReference type="ARBA" id="ARBA00022989"/>
    </source>
</evidence>
<reference evidence="11 12" key="1">
    <citation type="journal article" date="1992" name="Lakartidningen">
        <title>[Penicillin V and not amoxicillin is the first choice preparation in acute otitis].</title>
        <authorList>
            <person name="Kamme C."/>
            <person name="Lundgren K."/>
            <person name="Prellner K."/>
        </authorList>
    </citation>
    <scope>NUCLEOTIDE SEQUENCE [LARGE SCALE GENOMIC DNA]</scope>
    <source>
        <strain evidence="10 11">PC2022III</strain>
        <strain evidence="9 12">W1</strain>
    </source>
</reference>
<protein>
    <submittedName>
        <fullName evidence="9">Hemolysin III family protein</fullName>
    </submittedName>
</protein>
<feature type="binding site" evidence="7">
    <location>
        <position position="215"/>
    </location>
    <ligand>
        <name>Zn(2+)</name>
        <dbReference type="ChEBI" id="CHEBI:29105"/>
    </ligand>
</feature>
<keyword evidence="5 8" id="KW-1133">Transmembrane helix</keyword>
<feature type="transmembrane region" description="Helical" evidence="8">
    <location>
        <begin position="97"/>
        <end position="118"/>
    </location>
</feature>
<evidence type="ECO:0000256" key="3">
    <source>
        <dbReference type="ARBA" id="ARBA00022475"/>
    </source>
</evidence>
<dbReference type="GeneID" id="61065951"/>
<dbReference type="Proteomes" id="UP000325116">
    <property type="component" value="Unassembled WGS sequence"/>
</dbReference>
<organism evidence="9 12">
    <name type="scientific">Brachyspira aalborgi</name>
    <dbReference type="NCBI Taxonomy" id="29522"/>
    <lineage>
        <taxon>Bacteria</taxon>
        <taxon>Pseudomonadati</taxon>
        <taxon>Spirochaetota</taxon>
        <taxon>Spirochaetia</taxon>
        <taxon>Brachyspirales</taxon>
        <taxon>Brachyspiraceae</taxon>
        <taxon>Brachyspira</taxon>
    </lineage>
</organism>
<evidence type="ECO:0000313" key="11">
    <source>
        <dbReference type="Proteomes" id="UP000322188"/>
    </source>
</evidence>
<dbReference type="PANTHER" id="PTHR20855">
    <property type="entry name" value="ADIPOR/PROGESTIN RECEPTOR-RELATED"/>
    <property type="match status" value="1"/>
</dbReference>
<dbReference type="AlphaFoldDB" id="A0A5C8CNC5"/>
<name>A0A5C8CNC5_9SPIR</name>
<feature type="transmembrane region" description="Helical" evidence="8">
    <location>
        <begin position="31"/>
        <end position="53"/>
    </location>
</feature>
<evidence type="ECO:0000256" key="7">
    <source>
        <dbReference type="PIRSR" id="PIRSR604254-1"/>
    </source>
</evidence>
<evidence type="ECO:0000256" key="1">
    <source>
        <dbReference type="ARBA" id="ARBA00004651"/>
    </source>
</evidence>
<evidence type="ECO:0000313" key="12">
    <source>
        <dbReference type="Proteomes" id="UP000325116"/>
    </source>
</evidence>
<feature type="binding site" evidence="7">
    <location>
        <position position="211"/>
    </location>
    <ligand>
        <name>Zn(2+)</name>
        <dbReference type="ChEBI" id="CHEBI:29105"/>
    </ligand>
</feature>
<feature type="binding site" evidence="7">
    <location>
        <position position="83"/>
    </location>
    <ligand>
        <name>Zn(2+)</name>
        <dbReference type="ChEBI" id="CHEBI:29105"/>
    </ligand>
</feature>
<proteinExistence type="inferred from homology"/>
<feature type="transmembrane region" description="Helical" evidence="8">
    <location>
        <begin position="124"/>
        <end position="143"/>
    </location>
</feature>
<keyword evidence="7" id="KW-0862">Zinc</keyword>
<dbReference type="InterPro" id="IPR005744">
    <property type="entry name" value="Hy-lIII"/>
</dbReference>
<feature type="transmembrane region" description="Helical" evidence="8">
    <location>
        <begin position="65"/>
        <end position="85"/>
    </location>
</feature>
<dbReference type="Pfam" id="PF03006">
    <property type="entry name" value="HlyIII"/>
    <property type="match status" value="1"/>
</dbReference>
<dbReference type="GO" id="GO:0140911">
    <property type="term" value="F:pore-forming activity"/>
    <property type="evidence" value="ECO:0007669"/>
    <property type="project" value="InterPro"/>
</dbReference>
<comment type="similarity">
    <text evidence="2">Belongs to the UPF0073 (Hly-III) family.</text>
</comment>
<dbReference type="Proteomes" id="UP000322188">
    <property type="component" value="Unassembled WGS sequence"/>
</dbReference>
<accession>A0A5C8CNC5</accession>
<evidence type="ECO:0000313" key="10">
    <source>
        <dbReference type="EMBL" id="TXJ61826.1"/>
    </source>
</evidence>
<gene>
    <name evidence="10" type="ORF">EPJ74_01415</name>
    <name evidence="9" type="ORF">EPJ80_02835</name>
</gene>
<dbReference type="PANTHER" id="PTHR20855:SF3">
    <property type="entry name" value="LD03007P"/>
    <property type="match status" value="1"/>
</dbReference>
<evidence type="ECO:0000256" key="6">
    <source>
        <dbReference type="ARBA" id="ARBA00023136"/>
    </source>
</evidence>
<evidence type="ECO:0000256" key="2">
    <source>
        <dbReference type="ARBA" id="ARBA00008488"/>
    </source>
</evidence>
<feature type="transmembrane region" description="Helical" evidence="8">
    <location>
        <begin position="179"/>
        <end position="197"/>
    </location>
</feature>
<evidence type="ECO:0000256" key="8">
    <source>
        <dbReference type="SAM" id="Phobius"/>
    </source>
</evidence>
<evidence type="ECO:0000256" key="4">
    <source>
        <dbReference type="ARBA" id="ARBA00022692"/>
    </source>
</evidence>
<dbReference type="GO" id="GO:0005886">
    <property type="term" value="C:plasma membrane"/>
    <property type="evidence" value="ECO:0007669"/>
    <property type="project" value="UniProtKB-SubCell"/>
</dbReference>
<evidence type="ECO:0000313" key="9">
    <source>
        <dbReference type="EMBL" id="TXJ13691.1"/>
    </source>
</evidence>
<dbReference type="EMBL" id="SAXT01000001">
    <property type="protein sequence ID" value="TXJ13691.1"/>
    <property type="molecule type" value="Genomic_DNA"/>
</dbReference>
<keyword evidence="6 8" id="KW-0472">Membrane</keyword>
<reference evidence="9" key="2">
    <citation type="submission" date="2019-01" db="EMBL/GenBank/DDBJ databases">
        <authorList>
            <person name="Thorell K."/>
        </authorList>
    </citation>
    <scope>NUCLEOTIDE SEQUENCE</scope>
    <source>
        <strain evidence="10">PC2022III</strain>
        <strain evidence="9">W1</strain>
    </source>
</reference>
<dbReference type="GO" id="GO:0046872">
    <property type="term" value="F:metal ion binding"/>
    <property type="evidence" value="ECO:0007669"/>
    <property type="project" value="UniProtKB-KW"/>
</dbReference>
<comment type="caution">
    <text evidence="9">The sequence shown here is derived from an EMBL/GenBank/DDBJ whole genome shotgun (WGS) entry which is preliminary data.</text>
</comment>
<feature type="transmembrane region" description="Helical" evidence="8">
    <location>
        <begin position="209"/>
        <end position="229"/>
    </location>
</feature>
<feature type="transmembrane region" description="Helical" evidence="8">
    <location>
        <begin position="150"/>
        <end position="167"/>
    </location>
</feature>
<dbReference type="InterPro" id="IPR004254">
    <property type="entry name" value="AdipoR/HlyIII-related"/>
</dbReference>
<keyword evidence="4 8" id="KW-0812">Transmembrane</keyword>
<dbReference type="RefSeq" id="WP_147559675.1">
    <property type="nucleotide sequence ID" value="NZ_SAXT01000001.1"/>
</dbReference>